<feature type="transmembrane region" description="Helical" evidence="11">
    <location>
        <begin position="127"/>
        <end position="150"/>
    </location>
</feature>
<feature type="region of interest" description="Disordered" evidence="10">
    <location>
        <begin position="252"/>
        <end position="293"/>
    </location>
</feature>
<evidence type="ECO:0000256" key="4">
    <source>
        <dbReference type="ARBA" id="ARBA00022679"/>
    </source>
</evidence>
<feature type="transmembrane region" description="Helical" evidence="11">
    <location>
        <begin position="37"/>
        <end position="58"/>
    </location>
</feature>
<evidence type="ECO:0000256" key="6">
    <source>
        <dbReference type="ARBA" id="ARBA00022777"/>
    </source>
</evidence>
<feature type="transmembrane region" description="Helical" evidence="11">
    <location>
        <begin position="398"/>
        <end position="427"/>
    </location>
</feature>
<evidence type="ECO:0000256" key="2">
    <source>
        <dbReference type="ARBA" id="ARBA00010794"/>
    </source>
</evidence>
<dbReference type="PANTHER" id="PTHR13205">
    <property type="entry name" value="TRANSMEMBRANE PROTEIN 15-RELATED"/>
    <property type="match status" value="1"/>
</dbReference>
<dbReference type="EMBL" id="CP110435">
    <property type="protein sequence ID" value="WAQ91988.1"/>
    <property type="molecule type" value="Genomic_DNA"/>
</dbReference>
<evidence type="ECO:0000256" key="7">
    <source>
        <dbReference type="ARBA" id="ARBA00022824"/>
    </source>
</evidence>
<keyword evidence="7" id="KW-0256">Endoplasmic reticulum</keyword>
<feature type="transmembrane region" description="Helical" evidence="11">
    <location>
        <begin position="224"/>
        <end position="247"/>
    </location>
</feature>
<dbReference type="InterPro" id="IPR032974">
    <property type="entry name" value="Polypren_kinase"/>
</dbReference>
<evidence type="ECO:0000256" key="10">
    <source>
        <dbReference type="SAM" id="MobiDB-lite"/>
    </source>
</evidence>
<dbReference type="EC" id="2.7.1.108" evidence="3"/>
<dbReference type="Proteomes" id="UP001164743">
    <property type="component" value="Chromosome 15A"/>
</dbReference>
<dbReference type="PANTHER" id="PTHR13205:SF15">
    <property type="entry name" value="DOLICHOL KINASE"/>
    <property type="match status" value="1"/>
</dbReference>
<feature type="transmembrane region" description="Helical" evidence="11">
    <location>
        <begin position="330"/>
        <end position="351"/>
    </location>
</feature>
<accession>A0ABY7D300</accession>
<reference evidence="12" key="1">
    <citation type="submission" date="2022-10" db="EMBL/GenBank/DDBJ databases">
        <title>Puccinia triticina Genome sequencing and assembly.</title>
        <authorList>
            <person name="Li C."/>
        </authorList>
    </citation>
    <scope>NUCLEOTIDE SEQUENCE</scope>
    <source>
        <strain evidence="12">Pt15</strain>
    </source>
</reference>
<protein>
    <recommendedName>
        <fullName evidence="3">dolichol kinase</fullName>
        <ecNumber evidence="3">2.7.1.108</ecNumber>
    </recommendedName>
</protein>
<sequence>MADSLLILLPLLGTLRPPRLPTPPAEPAGHQPPTQLIAALLVAALLLALPLPHTLTGWPARVPFTDERGYRRPAGQPLAHAGPTLRYSQADYLRVLARARLDLLAFTTLNLCALLLDILLARLADRWLPSMSVFECLFSVFTFQSCLYLTTRLARRAFTLAESSVFSSISVALMIEVIRLTSARLRYSAFLRTQRASPGPPAPLSDADRLSFLPGLFRFPTPAIAIQHVLVSGIFLMAFTLAPLLVLSRRLGQRPTKRTRPSTRSLSRHPASHRHRSSPTRPAPPPQTIQKPIWTSEPAQPDYYQRFSNPDAQHHSRQHESALKENLRKVIALSIYASILWIGLVVMSHWLGWLFEIGRDRRVQQAWWRRILGPGWLAFFCYSFLRYPHSRHPAELSVLGIGLLIAMLVYWWICLVAAIGGWTSYLVRKRRSLRNSHRIPSEIGTLAGWRSSWKKSPPSSNITLASSLRYIADALCSPRQPPRASEPVDPPSAPATKCRPSHLVGKVSLLVRRTFSEPQPDTVRQRSSPPTDLLSTRPTSPSAIASPKPTLPTTPSLSAASPSPPPLHPQTLSGPGSLLGSTKSQHLNFKRKFFHLLVCFMFLPTIPIDIEFSSISFSVAFVIFTFCEFARYFAFYPIGAAIHLFFNEFIDEKDSGPVILSHFYLLTACSTGIWLDGLGPLSRGPEANMGGSVEGGGRMAGLLPVPLARLLSPAEAIRAAGVGCSIEDLIGVIVLGVGDSCASIVGKRVGRVKWSAGSSKTVEGSLAFVASVVAVSLLLRLVGLVYPFPFFRYLLGIVLAALLEAVTAQNDNLVLPLYTWSILKLLFRSP</sequence>
<feature type="transmembrane region" description="Helical" evidence="11">
    <location>
        <begin position="593"/>
        <end position="623"/>
    </location>
</feature>
<comment type="subcellular location">
    <subcellularLocation>
        <location evidence="1">Endoplasmic reticulum membrane</location>
        <topology evidence="1">Multi-pass membrane protein</topology>
    </subcellularLocation>
</comment>
<evidence type="ECO:0000256" key="11">
    <source>
        <dbReference type="SAM" id="Phobius"/>
    </source>
</evidence>
<feature type="compositionally biased region" description="Low complexity" evidence="10">
    <location>
        <begin position="545"/>
        <end position="561"/>
    </location>
</feature>
<keyword evidence="8 11" id="KW-1133">Transmembrane helix</keyword>
<keyword evidence="6" id="KW-0418">Kinase</keyword>
<evidence type="ECO:0000256" key="5">
    <source>
        <dbReference type="ARBA" id="ARBA00022692"/>
    </source>
</evidence>
<dbReference type="RefSeq" id="XP_053027543.1">
    <property type="nucleotide sequence ID" value="XM_053163582.1"/>
</dbReference>
<evidence type="ECO:0000313" key="13">
    <source>
        <dbReference type="Proteomes" id="UP001164743"/>
    </source>
</evidence>
<gene>
    <name evidence="12" type="ORF">PtA15_15A381</name>
</gene>
<feature type="compositionally biased region" description="Polar residues" evidence="10">
    <location>
        <begin position="525"/>
        <end position="543"/>
    </location>
</feature>
<keyword evidence="13" id="KW-1185">Reference proteome</keyword>
<feature type="region of interest" description="Disordered" evidence="10">
    <location>
        <begin position="515"/>
        <end position="575"/>
    </location>
</feature>
<evidence type="ECO:0000256" key="8">
    <source>
        <dbReference type="ARBA" id="ARBA00022989"/>
    </source>
</evidence>
<keyword evidence="4" id="KW-0808">Transferase</keyword>
<dbReference type="GeneID" id="77804477"/>
<keyword evidence="9 11" id="KW-0472">Membrane</keyword>
<evidence type="ECO:0000256" key="3">
    <source>
        <dbReference type="ARBA" id="ARBA00012132"/>
    </source>
</evidence>
<feature type="compositionally biased region" description="Basic residues" evidence="10">
    <location>
        <begin position="252"/>
        <end position="278"/>
    </location>
</feature>
<evidence type="ECO:0000256" key="9">
    <source>
        <dbReference type="ARBA" id="ARBA00023136"/>
    </source>
</evidence>
<comment type="similarity">
    <text evidence="2">Belongs to the polyprenol kinase family.</text>
</comment>
<organism evidence="12 13">
    <name type="scientific">Puccinia triticina</name>
    <dbReference type="NCBI Taxonomy" id="208348"/>
    <lineage>
        <taxon>Eukaryota</taxon>
        <taxon>Fungi</taxon>
        <taxon>Dikarya</taxon>
        <taxon>Basidiomycota</taxon>
        <taxon>Pucciniomycotina</taxon>
        <taxon>Pucciniomycetes</taxon>
        <taxon>Pucciniales</taxon>
        <taxon>Pucciniaceae</taxon>
        <taxon>Puccinia</taxon>
    </lineage>
</organism>
<feature type="transmembrane region" description="Helical" evidence="11">
    <location>
        <begin position="103"/>
        <end position="121"/>
    </location>
</feature>
<proteinExistence type="inferred from homology"/>
<feature type="region of interest" description="Disordered" evidence="10">
    <location>
        <begin position="479"/>
        <end position="499"/>
    </location>
</feature>
<feature type="transmembrane region" description="Helical" evidence="11">
    <location>
        <begin position="764"/>
        <end position="783"/>
    </location>
</feature>
<keyword evidence="5 11" id="KW-0812">Transmembrane</keyword>
<evidence type="ECO:0000313" key="12">
    <source>
        <dbReference type="EMBL" id="WAQ91988.1"/>
    </source>
</evidence>
<name>A0ABY7D300_9BASI</name>
<evidence type="ECO:0000256" key="1">
    <source>
        <dbReference type="ARBA" id="ARBA00004477"/>
    </source>
</evidence>